<dbReference type="Gene3D" id="3.30.420.40">
    <property type="match status" value="1"/>
</dbReference>
<dbReference type="PIRSF" id="PIRSF000538">
    <property type="entry name" value="GlpK"/>
    <property type="match status" value="1"/>
</dbReference>
<dbReference type="InterPro" id="IPR018484">
    <property type="entry name" value="FGGY_N"/>
</dbReference>
<sequence>MRYVVGVDVGTGSARAGLFDETGRMHGTASRPIPIHHPKAEWAEQSSGAIWQAVCEAVRDCVATAGIAPEQVAGISYSATCSLVLLDTNGAPLTLSEGPQGWNIIVWMDHRAIAEAEEITRSGSPVLDNVGGTMSPEMEIPKLMWLKRHRPGLWAQLGFAGDLADYLTYRSSGSLDRSVCTLGCKWTYDPDAGAWNRKFLADMGLADLTAKVRLPDQAVPVGSPLGPLSAEAASDLGLTTNCRVAAGLIDAHAGALGTIGLFVDDRIESRMALIAGTSNCHIGLSRTRREVPSVWGPYGGAVVDGMWCTEGGQSATGALLDHLVALMAPDDVKTGSLDTLSDALKARADALPDFAGPVEVIPDVIGNRAPFADAELRGSIDGLTIENPAETFAKVYWAAAAGIAYGTRLIIEQMNRHGYAIDTIHLSGGHRKSALLVDLYADATGCDVVLSEAEEPVLLGAAIAALCQFEESDAVSRVTARMLRDVEIRYPRQQHMELHEARYQRFLKHYADKGYRLR</sequence>
<evidence type="ECO:0000259" key="5">
    <source>
        <dbReference type="Pfam" id="PF02782"/>
    </source>
</evidence>
<evidence type="ECO:0000256" key="1">
    <source>
        <dbReference type="ARBA" id="ARBA00009156"/>
    </source>
</evidence>
<evidence type="ECO:0000256" key="3">
    <source>
        <dbReference type="ARBA" id="ARBA00022777"/>
    </source>
</evidence>
<evidence type="ECO:0000259" key="4">
    <source>
        <dbReference type="Pfam" id="PF00370"/>
    </source>
</evidence>
<dbReference type="InterPro" id="IPR043129">
    <property type="entry name" value="ATPase_NBD"/>
</dbReference>
<dbReference type="Gene3D" id="1.20.58.2240">
    <property type="match status" value="1"/>
</dbReference>
<dbReference type="Pfam" id="PF00370">
    <property type="entry name" value="FGGY_N"/>
    <property type="match status" value="1"/>
</dbReference>
<protein>
    <submittedName>
        <fullName evidence="6">FGGY-family pentulose kinase</fullName>
    </submittedName>
</protein>
<evidence type="ECO:0000313" key="6">
    <source>
        <dbReference type="EMBL" id="MCW2307353.1"/>
    </source>
</evidence>
<organism evidence="6 7">
    <name type="scientific">Rhodobium gokarnense</name>
    <dbReference type="NCBI Taxonomy" id="364296"/>
    <lineage>
        <taxon>Bacteria</taxon>
        <taxon>Pseudomonadati</taxon>
        <taxon>Pseudomonadota</taxon>
        <taxon>Alphaproteobacteria</taxon>
        <taxon>Hyphomicrobiales</taxon>
        <taxon>Rhodobiaceae</taxon>
        <taxon>Rhodobium</taxon>
    </lineage>
</organism>
<comment type="caution">
    <text evidence="6">The sequence shown here is derived from an EMBL/GenBank/DDBJ whole genome shotgun (WGS) entry which is preliminary data.</text>
</comment>
<accession>A0ABT3HAD0</accession>
<keyword evidence="7" id="KW-1185">Reference proteome</keyword>
<name>A0ABT3HAD0_9HYPH</name>
<dbReference type="Proteomes" id="UP001209755">
    <property type="component" value="Unassembled WGS sequence"/>
</dbReference>
<evidence type="ECO:0000256" key="2">
    <source>
        <dbReference type="ARBA" id="ARBA00022679"/>
    </source>
</evidence>
<dbReference type="NCBIfam" id="TIGR01315">
    <property type="entry name" value="5C_CHO_kinase"/>
    <property type="match status" value="1"/>
</dbReference>
<proteinExistence type="inferred from homology"/>
<dbReference type="InterPro" id="IPR000577">
    <property type="entry name" value="Carb_kinase_FGGY"/>
</dbReference>
<comment type="similarity">
    <text evidence="1">Belongs to the FGGY kinase family.</text>
</comment>
<dbReference type="InterPro" id="IPR018485">
    <property type="entry name" value="FGGY_C"/>
</dbReference>
<reference evidence="7" key="1">
    <citation type="submission" date="2023-07" db="EMBL/GenBank/DDBJ databases">
        <title>Genome sequencing of Purple Non-Sulfur Bacteria from various extreme environments.</title>
        <authorList>
            <person name="Mayer M."/>
        </authorList>
    </citation>
    <scope>NUCLEOTIDE SEQUENCE [LARGE SCALE GENOMIC DNA]</scope>
    <source>
        <strain evidence="7">DSM 17935</strain>
    </source>
</reference>
<keyword evidence="3 6" id="KW-0418">Kinase</keyword>
<feature type="domain" description="Carbohydrate kinase FGGY C-terminal" evidence="5">
    <location>
        <begin position="271"/>
        <end position="466"/>
    </location>
</feature>
<dbReference type="InterPro" id="IPR006003">
    <property type="entry name" value="FGGY_RbtK-like"/>
</dbReference>
<dbReference type="RefSeq" id="WP_264601010.1">
    <property type="nucleotide sequence ID" value="NZ_JAOQNS010000004.1"/>
</dbReference>
<dbReference type="CDD" id="cd07782">
    <property type="entry name" value="ASKHA_NBD_FGGY_D-RBK"/>
    <property type="match status" value="1"/>
</dbReference>
<dbReference type="PANTHER" id="PTHR43435">
    <property type="entry name" value="RIBULOKINASE"/>
    <property type="match status" value="1"/>
</dbReference>
<dbReference type="EMBL" id="JAOQNS010000004">
    <property type="protein sequence ID" value="MCW2307353.1"/>
    <property type="molecule type" value="Genomic_DNA"/>
</dbReference>
<dbReference type="PANTHER" id="PTHR43435:SF4">
    <property type="entry name" value="FGGY CARBOHYDRATE KINASE DOMAIN-CONTAINING PROTEIN"/>
    <property type="match status" value="1"/>
</dbReference>
<gene>
    <name evidence="6" type="ORF">M2319_001684</name>
</gene>
<feature type="domain" description="Carbohydrate kinase FGGY N-terminal" evidence="4">
    <location>
        <begin position="3"/>
        <end position="257"/>
    </location>
</feature>
<dbReference type="Pfam" id="PF02782">
    <property type="entry name" value="FGGY_C"/>
    <property type="match status" value="1"/>
</dbReference>
<evidence type="ECO:0000313" key="7">
    <source>
        <dbReference type="Proteomes" id="UP001209755"/>
    </source>
</evidence>
<dbReference type="GO" id="GO:0016301">
    <property type="term" value="F:kinase activity"/>
    <property type="evidence" value="ECO:0007669"/>
    <property type="project" value="UniProtKB-KW"/>
</dbReference>
<keyword evidence="2" id="KW-0808">Transferase</keyword>
<dbReference type="SUPFAM" id="SSF53067">
    <property type="entry name" value="Actin-like ATPase domain"/>
    <property type="match status" value="2"/>
</dbReference>